<dbReference type="PANTHER" id="PTHR34453:SF3">
    <property type="entry name" value="DEFENSIN-LIKE (DEFL) FAMILY PROTEIN-RELATED"/>
    <property type="match status" value="1"/>
</dbReference>
<evidence type="ECO:0000256" key="8">
    <source>
        <dbReference type="SAM" id="SignalP"/>
    </source>
</evidence>
<dbReference type="GO" id="GO:0005576">
    <property type="term" value="C:extracellular region"/>
    <property type="evidence" value="ECO:0007669"/>
    <property type="project" value="UniProtKB-SubCell"/>
</dbReference>
<keyword evidence="7" id="KW-0611">Plant defense</keyword>
<dbReference type="GO" id="GO:0031640">
    <property type="term" value="P:killing of cells of another organism"/>
    <property type="evidence" value="ECO:0007669"/>
    <property type="project" value="UniProtKB-KW"/>
</dbReference>
<feature type="signal peptide" evidence="8">
    <location>
        <begin position="1"/>
        <end position="22"/>
    </location>
</feature>
<dbReference type="Pfam" id="PF10868">
    <property type="entry name" value="Defensin_like"/>
    <property type="match status" value="1"/>
</dbReference>
<reference evidence="9 10" key="1">
    <citation type="journal article" date="2016" name="Sci. Rep.">
        <title>The Dendrobium catenatum Lindl. genome sequence provides insights into polysaccharide synthase, floral development and adaptive evolution.</title>
        <authorList>
            <person name="Zhang G.Q."/>
            <person name="Xu Q."/>
            <person name="Bian C."/>
            <person name="Tsai W.C."/>
            <person name="Yeh C.M."/>
            <person name="Liu K.W."/>
            <person name="Yoshida K."/>
            <person name="Zhang L.S."/>
            <person name="Chang S.B."/>
            <person name="Chen F."/>
            <person name="Shi Y."/>
            <person name="Su Y.Y."/>
            <person name="Zhang Y.Q."/>
            <person name="Chen L.J."/>
            <person name="Yin Y."/>
            <person name="Lin M."/>
            <person name="Huang H."/>
            <person name="Deng H."/>
            <person name="Wang Z.W."/>
            <person name="Zhu S.L."/>
            <person name="Zhao X."/>
            <person name="Deng C."/>
            <person name="Niu S.C."/>
            <person name="Huang J."/>
            <person name="Wang M."/>
            <person name="Liu G.H."/>
            <person name="Yang H.J."/>
            <person name="Xiao X.J."/>
            <person name="Hsiao Y.Y."/>
            <person name="Wu W.L."/>
            <person name="Chen Y.Y."/>
            <person name="Mitsuda N."/>
            <person name="Ohme-Takagi M."/>
            <person name="Luo Y.B."/>
            <person name="Van de Peer Y."/>
            <person name="Liu Z.J."/>
        </authorList>
    </citation>
    <scope>NUCLEOTIDE SEQUENCE [LARGE SCALE GENOMIC DNA]</scope>
    <source>
        <tissue evidence="9">The whole plant</tissue>
    </source>
</reference>
<evidence type="ECO:0000313" key="10">
    <source>
        <dbReference type="Proteomes" id="UP000233837"/>
    </source>
</evidence>
<proteinExistence type="inferred from homology"/>
<comment type="similarity">
    <text evidence="2">Belongs to the DEFL family.</text>
</comment>
<dbReference type="PANTHER" id="PTHR34453">
    <property type="entry name" value="DEFENSIN-LIKE (DEFL) FAMILY PROTEIN-RELATED"/>
    <property type="match status" value="1"/>
</dbReference>
<keyword evidence="4" id="KW-0929">Antimicrobial</keyword>
<evidence type="ECO:0000256" key="5">
    <source>
        <dbReference type="ARBA" id="ARBA00022577"/>
    </source>
</evidence>
<protein>
    <submittedName>
        <fullName evidence="9">Defensin-like protein 22</fullName>
    </submittedName>
</protein>
<evidence type="ECO:0000256" key="6">
    <source>
        <dbReference type="ARBA" id="ARBA00022729"/>
    </source>
</evidence>
<name>A0A2I0VSB5_9ASPA</name>
<dbReference type="AlphaFoldDB" id="A0A2I0VSB5"/>
<evidence type="ECO:0000256" key="2">
    <source>
        <dbReference type="ARBA" id="ARBA00006722"/>
    </source>
</evidence>
<keyword evidence="10" id="KW-1185">Reference proteome</keyword>
<reference evidence="9 10" key="2">
    <citation type="journal article" date="2017" name="Nature">
        <title>The Apostasia genome and the evolution of orchids.</title>
        <authorList>
            <person name="Zhang G.Q."/>
            <person name="Liu K.W."/>
            <person name="Li Z."/>
            <person name="Lohaus R."/>
            <person name="Hsiao Y.Y."/>
            <person name="Niu S.C."/>
            <person name="Wang J.Y."/>
            <person name="Lin Y.C."/>
            <person name="Xu Q."/>
            <person name="Chen L.J."/>
            <person name="Yoshida K."/>
            <person name="Fujiwara S."/>
            <person name="Wang Z.W."/>
            <person name="Zhang Y.Q."/>
            <person name="Mitsuda N."/>
            <person name="Wang M."/>
            <person name="Liu G.H."/>
            <person name="Pecoraro L."/>
            <person name="Huang H.X."/>
            <person name="Xiao X.J."/>
            <person name="Lin M."/>
            <person name="Wu X.Y."/>
            <person name="Wu W.L."/>
            <person name="Chen Y.Y."/>
            <person name="Chang S.B."/>
            <person name="Sakamoto S."/>
            <person name="Ohme-Takagi M."/>
            <person name="Yagi M."/>
            <person name="Zeng S.J."/>
            <person name="Shen C.Y."/>
            <person name="Yeh C.M."/>
            <person name="Luo Y.B."/>
            <person name="Tsai W.C."/>
            <person name="Van de Peer Y."/>
            <person name="Liu Z.J."/>
        </authorList>
    </citation>
    <scope>NUCLEOTIDE SEQUENCE [LARGE SCALE GENOMIC DNA]</scope>
    <source>
        <tissue evidence="9">The whole plant</tissue>
    </source>
</reference>
<keyword evidence="6 8" id="KW-0732">Signal</keyword>
<evidence type="ECO:0000313" key="9">
    <source>
        <dbReference type="EMBL" id="PKU66297.1"/>
    </source>
</evidence>
<dbReference type="InterPro" id="IPR022618">
    <property type="entry name" value="Defensin-like_20-28"/>
</dbReference>
<sequence>MSKAKITVLLISLLAMAATTNAVKCCTDNHSWGNPTVHHCLGPDDEDNCNTWCMQECRGGTCKIRNRLHVCHCYC</sequence>
<keyword evidence="5" id="KW-0295">Fungicide</keyword>
<feature type="chain" id="PRO_5014154331" evidence="8">
    <location>
        <begin position="23"/>
        <end position="75"/>
    </location>
</feature>
<organism evidence="9 10">
    <name type="scientific">Dendrobium catenatum</name>
    <dbReference type="NCBI Taxonomy" id="906689"/>
    <lineage>
        <taxon>Eukaryota</taxon>
        <taxon>Viridiplantae</taxon>
        <taxon>Streptophyta</taxon>
        <taxon>Embryophyta</taxon>
        <taxon>Tracheophyta</taxon>
        <taxon>Spermatophyta</taxon>
        <taxon>Magnoliopsida</taxon>
        <taxon>Liliopsida</taxon>
        <taxon>Asparagales</taxon>
        <taxon>Orchidaceae</taxon>
        <taxon>Epidendroideae</taxon>
        <taxon>Malaxideae</taxon>
        <taxon>Dendrobiinae</taxon>
        <taxon>Dendrobium</taxon>
    </lineage>
</organism>
<dbReference type="GO" id="GO:0050832">
    <property type="term" value="P:defense response to fungus"/>
    <property type="evidence" value="ECO:0007669"/>
    <property type="project" value="UniProtKB-KW"/>
</dbReference>
<gene>
    <name evidence="9" type="ORF">MA16_Dca020599</name>
</gene>
<evidence type="ECO:0000256" key="3">
    <source>
        <dbReference type="ARBA" id="ARBA00022525"/>
    </source>
</evidence>
<dbReference type="Proteomes" id="UP000233837">
    <property type="component" value="Unassembled WGS sequence"/>
</dbReference>
<evidence type="ECO:0000256" key="4">
    <source>
        <dbReference type="ARBA" id="ARBA00022529"/>
    </source>
</evidence>
<evidence type="ECO:0000256" key="7">
    <source>
        <dbReference type="ARBA" id="ARBA00022821"/>
    </source>
</evidence>
<dbReference type="EMBL" id="KZ503284">
    <property type="protein sequence ID" value="PKU66297.1"/>
    <property type="molecule type" value="Genomic_DNA"/>
</dbReference>
<comment type="subcellular location">
    <subcellularLocation>
        <location evidence="1">Secreted</location>
    </subcellularLocation>
</comment>
<accession>A0A2I0VSB5</accession>
<evidence type="ECO:0000256" key="1">
    <source>
        <dbReference type="ARBA" id="ARBA00004613"/>
    </source>
</evidence>
<keyword evidence="3" id="KW-0964">Secreted</keyword>